<dbReference type="RefSeq" id="WP_057791768.1">
    <property type="nucleotide sequence ID" value="NZ_CAXIBE010000009.1"/>
</dbReference>
<gene>
    <name evidence="2" type="ORF">AVL57_06220</name>
    <name evidence="3" type="ORF">Q4527_01615</name>
</gene>
<dbReference type="EMBL" id="CP013926">
    <property type="protein sequence ID" value="AMJ73605.1"/>
    <property type="molecule type" value="Genomic_DNA"/>
</dbReference>
<dbReference type="SUPFAM" id="SSF56112">
    <property type="entry name" value="Protein kinase-like (PK-like)"/>
    <property type="match status" value="1"/>
</dbReference>
<reference evidence="3" key="2">
    <citation type="submission" date="2023-07" db="EMBL/GenBank/DDBJ databases">
        <title>Genome content predicts the carbon catabolic preferences of heterotrophic bacteria.</title>
        <authorList>
            <person name="Gralka M."/>
        </authorList>
    </citation>
    <scope>NUCLEOTIDE SEQUENCE</scope>
    <source>
        <strain evidence="3">F2M12</strain>
    </source>
</reference>
<dbReference type="PROSITE" id="PS50011">
    <property type="entry name" value="PROTEIN_KINASE_DOM"/>
    <property type="match status" value="1"/>
</dbReference>
<evidence type="ECO:0000259" key="1">
    <source>
        <dbReference type="PROSITE" id="PS50011"/>
    </source>
</evidence>
<organism evidence="3 5">
    <name type="scientific">Alteromonas stellipolaris</name>
    <dbReference type="NCBI Taxonomy" id="233316"/>
    <lineage>
        <taxon>Bacteria</taxon>
        <taxon>Pseudomonadati</taxon>
        <taxon>Pseudomonadota</taxon>
        <taxon>Gammaproteobacteria</taxon>
        <taxon>Alteromonadales</taxon>
        <taxon>Alteromonadaceae</taxon>
        <taxon>Alteromonas/Salinimonas group</taxon>
        <taxon>Alteromonas</taxon>
    </lineage>
</organism>
<name>A0AAW7YXN6_9ALTE</name>
<dbReference type="InterPro" id="IPR053235">
    <property type="entry name" value="Ser_Thr_kinase"/>
</dbReference>
<dbReference type="KEGG" id="asq:AVL57_06220"/>
<evidence type="ECO:0000313" key="5">
    <source>
        <dbReference type="Proteomes" id="UP001170717"/>
    </source>
</evidence>
<protein>
    <submittedName>
        <fullName evidence="3">Phosphotransferase</fullName>
    </submittedName>
    <submittedName>
        <fullName evidence="2">Serine/threonine protein kinase</fullName>
    </submittedName>
</protein>
<dbReference type="AlphaFoldDB" id="A0AAW7YXN6"/>
<dbReference type="PANTHER" id="PTHR24361">
    <property type="entry name" value="MITOGEN-ACTIVATED KINASE KINASE KINASE"/>
    <property type="match status" value="1"/>
</dbReference>
<keyword evidence="2" id="KW-0418">Kinase</keyword>
<dbReference type="Proteomes" id="UP000056750">
    <property type="component" value="Chromosome"/>
</dbReference>
<keyword evidence="2" id="KW-0723">Serine/threonine-protein kinase</keyword>
<sequence>MSQIKGLTHFYIPDEQSIYLLSHADAKKLKDWVALCIDQLASLGYRNISLLGKGAFGFAFAGTAPNQNLSSNSSSDSRANRNPNTQEHVFKFSRINLPQHVQERLEEEAFMLSQVSHPYVPALVEYQQIGKQSILVMGRAPGDDLEKVSLARGPLPPRIIVKIAVQLGELLQVFREHTQKGNAKPIVHGDIKPSNLVWDEPKERIGLIDWGSSVFAQVDENGQYTSNNVMDLMSSELHQTNARLGDVYFIGEEQLNGALSSPRFDEQGMASTLYALASGQSCRYGHHVIRPSSLGLPKMLASILEYMLSDDPQKRQQGGDYFFNNLHVLKHMVFSEDAVPQYIPSIPTWITHSQDDIETVVYSSRKSYLRQQSAFEDASLRYIDDAQFDRYYKNFLQGMGDTEKAFVSAISRLGRYPVVGGMAIRWEPNGVYVDSSLNLHDAALKTAFELAVNNVINLARAIHKPGVFKCCMFNAKNTLHIERETENDAFLPTPECVIPFDLSRASVAQDESRTHSYFEDGDDPDELLKLPEPIIAIIKELNTIHHTGCIIFEALSTHLKIHSYYTLLNHHEKERFSELLAKLVEHVPSIKGLGISGFMKLPYKDTRFFEHRAYLPEKYYPRNPNAEQQEKEKHA</sequence>
<proteinExistence type="predicted"/>
<dbReference type="Pfam" id="PF00069">
    <property type="entry name" value="Pkinase"/>
    <property type="match status" value="1"/>
</dbReference>
<keyword evidence="4" id="KW-1185">Reference proteome</keyword>
<evidence type="ECO:0000313" key="4">
    <source>
        <dbReference type="Proteomes" id="UP000056750"/>
    </source>
</evidence>
<dbReference type="Gene3D" id="1.10.510.10">
    <property type="entry name" value="Transferase(Phosphotransferase) domain 1"/>
    <property type="match status" value="1"/>
</dbReference>
<dbReference type="GO" id="GO:0004674">
    <property type="term" value="F:protein serine/threonine kinase activity"/>
    <property type="evidence" value="ECO:0007669"/>
    <property type="project" value="UniProtKB-KW"/>
</dbReference>
<keyword evidence="2" id="KW-0808">Transferase</keyword>
<dbReference type="SMART" id="SM00220">
    <property type="entry name" value="S_TKc"/>
    <property type="match status" value="1"/>
</dbReference>
<evidence type="ECO:0000313" key="2">
    <source>
        <dbReference type="EMBL" id="AMJ73605.1"/>
    </source>
</evidence>
<feature type="domain" description="Protein kinase" evidence="1">
    <location>
        <begin position="45"/>
        <end position="334"/>
    </location>
</feature>
<dbReference type="GO" id="GO:0005524">
    <property type="term" value="F:ATP binding"/>
    <property type="evidence" value="ECO:0007669"/>
    <property type="project" value="InterPro"/>
</dbReference>
<dbReference type="InterPro" id="IPR011009">
    <property type="entry name" value="Kinase-like_dom_sf"/>
</dbReference>
<dbReference type="EMBL" id="JAUOQI010000001">
    <property type="protein sequence ID" value="MDO6576063.1"/>
    <property type="molecule type" value="Genomic_DNA"/>
</dbReference>
<dbReference type="GO" id="GO:0005737">
    <property type="term" value="C:cytoplasm"/>
    <property type="evidence" value="ECO:0007669"/>
    <property type="project" value="TreeGrafter"/>
</dbReference>
<reference evidence="2 4" key="1">
    <citation type="submission" date="2015-12" db="EMBL/GenBank/DDBJ databases">
        <title>Intraspecies pangenome expansion in the marine bacterium Alteromonas.</title>
        <authorList>
            <person name="Lopez-Perez M."/>
            <person name="Rodriguez-Valera F."/>
        </authorList>
    </citation>
    <scope>NUCLEOTIDE SEQUENCE [LARGE SCALE GENOMIC DNA]</scope>
    <source>
        <strain evidence="2 4">LMG 21861</strain>
    </source>
</reference>
<evidence type="ECO:0000313" key="3">
    <source>
        <dbReference type="EMBL" id="MDO6576063.1"/>
    </source>
</evidence>
<accession>A0AAW7YXN6</accession>
<dbReference type="InterPro" id="IPR000719">
    <property type="entry name" value="Prot_kinase_dom"/>
</dbReference>
<dbReference type="Proteomes" id="UP001170717">
    <property type="component" value="Unassembled WGS sequence"/>
</dbReference>